<comment type="caution">
    <text evidence="2">The sequence shown here is derived from an EMBL/GenBank/DDBJ whole genome shotgun (WGS) entry which is preliminary data.</text>
</comment>
<reference evidence="2" key="1">
    <citation type="submission" date="2020-08" db="EMBL/GenBank/DDBJ databases">
        <title>Chromosome-level assembly of Southern catfish (Silurus meridionalis) provides insights into visual adaptation to the nocturnal and benthic lifestyles.</title>
        <authorList>
            <person name="Zhang Y."/>
            <person name="Wang D."/>
            <person name="Peng Z."/>
        </authorList>
    </citation>
    <scope>NUCLEOTIDE SEQUENCE</scope>
    <source>
        <strain evidence="2">SWU-2019-XX</strain>
        <tissue evidence="2">Muscle</tissue>
    </source>
</reference>
<keyword evidence="1" id="KW-1133">Transmembrane helix</keyword>
<evidence type="ECO:0000313" key="3">
    <source>
        <dbReference type="Proteomes" id="UP000606274"/>
    </source>
</evidence>
<dbReference type="PANTHER" id="PTHR14256:SF5">
    <property type="entry name" value="NADH DEHYDROGENASE [UBIQUINONE] 1 ALPHA SUBCOMPLEX SUBUNIT 4-LIKE 2"/>
    <property type="match status" value="1"/>
</dbReference>
<organism evidence="2 3">
    <name type="scientific">Silurus meridionalis</name>
    <name type="common">Southern catfish</name>
    <name type="synonym">Silurus soldatovi meridionalis</name>
    <dbReference type="NCBI Taxonomy" id="175797"/>
    <lineage>
        <taxon>Eukaryota</taxon>
        <taxon>Metazoa</taxon>
        <taxon>Chordata</taxon>
        <taxon>Craniata</taxon>
        <taxon>Vertebrata</taxon>
        <taxon>Euteleostomi</taxon>
        <taxon>Actinopterygii</taxon>
        <taxon>Neopterygii</taxon>
        <taxon>Teleostei</taxon>
        <taxon>Ostariophysi</taxon>
        <taxon>Siluriformes</taxon>
        <taxon>Siluridae</taxon>
        <taxon>Silurus</taxon>
    </lineage>
</organism>
<evidence type="ECO:0008006" key="4">
    <source>
        <dbReference type="Google" id="ProtNLM"/>
    </source>
</evidence>
<protein>
    <recommendedName>
        <fullName evidence="4">Cytochrome c oxidase subunit NDUFA4-like</fullName>
    </recommendedName>
</protein>
<dbReference type="PANTHER" id="PTHR14256">
    <property type="entry name" value="NADH-UBIQUINONE OXIDOREDUCTASE MLRQ SUBUNIT"/>
    <property type="match status" value="1"/>
</dbReference>
<feature type="transmembrane region" description="Helical" evidence="1">
    <location>
        <begin position="55"/>
        <end position="74"/>
    </location>
</feature>
<dbReference type="InterPro" id="IPR010530">
    <property type="entry name" value="B12D"/>
</dbReference>
<evidence type="ECO:0000313" key="2">
    <source>
        <dbReference type="EMBL" id="KAF7695140.1"/>
    </source>
</evidence>
<dbReference type="Proteomes" id="UP000606274">
    <property type="component" value="Unassembled WGS sequence"/>
</dbReference>
<sequence>MITGKRGCRPLLYMHWSVWRGLKALQHAGKVTQVEIAWQAMLRFIRDHARKHPGLIPQFFFICLGIGGAAVYLVRLAKGPHVTWNKSANPEPWNQLSPTYQYKFLAVNTDYKNLKKEGPDF</sequence>
<keyword evidence="3" id="KW-1185">Reference proteome</keyword>
<name>A0A8T0ASS9_SILME</name>
<evidence type="ECO:0000256" key="1">
    <source>
        <dbReference type="SAM" id="Phobius"/>
    </source>
</evidence>
<dbReference type="AlphaFoldDB" id="A0A8T0ASS9"/>
<dbReference type="EMBL" id="JABFDY010000017">
    <property type="protein sequence ID" value="KAF7695140.1"/>
    <property type="molecule type" value="Genomic_DNA"/>
</dbReference>
<proteinExistence type="predicted"/>
<keyword evidence="1" id="KW-0812">Transmembrane</keyword>
<accession>A0A8T0ASS9</accession>
<gene>
    <name evidence="2" type="ORF">HF521_006863</name>
</gene>
<keyword evidence="1" id="KW-0472">Membrane</keyword>
<dbReference type="Pfam" id="PF06522">
    <property type="entry name" value="B12D"/>
    <property type="match status" value="1"/>
</dbReference>